<accession>A0AAE1HWM4</accession>
<evidence type="ECO:0000256" key="1">
    <source>
        <dbReference type="SAM" id="MobiDB-lite"/>
    </source>
</evidence>
<dbReference type="AlphaFoldDB" id="A0AAE1HWM4"/>
<name>A0AAE1HWM4_9NEOP</name>
<feature type="region of interest" description="Disordered" evidence="1">
    <location>
        <begin position="102"/>
        <end position="137"/>
    </location>
</feature>
<evidence type="ECO:0000313" key="2">
    <source>
        <dbReference type="EMBL" id="KAK3928780.1"/>
    </source>
</evidence>
<feature type="compositionally biased region" description="Acidic residues" evidence="1">
    <location>
        <begin position="182"/>
        <end position="229"/>
    </location>
</feature>
<comment type="caution">
    <text evidence="2">The sequence shown here is derived from an EMBL/GenBank/DDBJ whole genome shotgun (WGS) entry which is preliminary data.</text>
</comment>
<keyword evidence="3" id="KW-1185">Reference proteome</keyword>
<proteinExistence type="predicted"/>
<feature type="compositionally biased region" description="Basic and acidic residues" evidence="1">
    <location>
        <begin position="111"/>
        <end position="137"/>
    </location>
</feature>
<feature type="compositionally biased region" description="Basic and acidic residues" evidence="1">
    <location>
        <begin position="166"/>
        <end position="181"/>
    </location>
</feature>
<dbReference type="PANTHER" id="PTHR46579">
    <property type="entry name" value="F5/8 TYPE C DOMAIN-CONTAINING PROTEIN-RELATED"/>
    <property type="match status" value="1"/>
</dbReference>
<protein>
    <submittedName>
        <fullName evidence="2">Halomucin</fullName>
    </submittedName>
</protein>
<dbReference type="EMBL" id="JAHWGI010001354">
    <property type="protein sequence ID" value="KAK3928780.1"/>
    <property type="molecule type" value="Genomic_DNA"/>
</dbReference>
<organism evidence="2 3">
    <name type="scientific">Frankliniella fusca</name>
    <dbReference type="NCBI Taxonomy" id="407009"/>
    <lineage>
        <taxon>Eukaryota</taxon>
        <taxon>Metazoa</taxon>
        <taxon>Ecdysozoa</taxon>
        <taxon>Arthropoda</taxon>
        <taxon>Hexapoda</taxon>
        <taxon>Insecta</taxon>
        <taxon>Pterygota</taxon>
        <taxon>Neoptera</taxon>
        <taxon>Paraneoptera</taxon>
        <taxon>Thysanoptera</taxon>
        <taxon>Terebrantia</taxon>
        <taxon>Thripoidea</taxon>
        <taxon>Thripidae</taxon>
        <taxon>Frankliniella</taxon>
    </lineage>
</organism>
<sequence>MAKDHRSRASQFRDKKKREKNKFKFVCTCTCLIHKHHLKGAYEGSSSSKLIEGHCQSAALEENKSNSNNCNPSNDNVKKVLPTDADLSYNCEFANAEVNASNSFHDEEFDEGSKYESPPRDSVDNIQKDSSTDSDSIFHCEYDAEFLGEGRRSNSSASLQDEEVDDGRHSESGSEDSHAADFYDDNDDDDDDEDDDDDDDDFGPPDNPDDPDFYDEEENQINDGEEDDTPNFGLNNPRLNIQCHMVQGITVREVLLMVITLGVRHSLSYITQRNPDNIEDILDGQRYFQLSQPGNVLSNRNNFSYAINNDGFRITRTSNAEAQPLYIRLNELSPTVRQKHILLAGIWIDEEAPNMNYLLDKCLIQQANDLSSAGLRWRRNEDYVQSLFIPAFCTADAKAKALLLNLNEPTGRNSCLFCDIEGVQARGIKFPLWPHDEMAEPLPRTHESIIADITEAVDQRMMVNGFRGATEFVNLDYFNLKEGFSTDDLHPIFVGVVKDYFERLFSSEGNNYVGLNNIALINRRWLTIKFPSCIARKPRKILSYKRWRGTEFRNFLLYGLTCLDGAVDENIVDNLRRLANAVYLLSQQSISEDNLIQAEEDLMVFLFEFEDMFHVEAMKFNVHVLTHLVEVVRSLGNLYAHSTCNFESWNHRLKKYVTSSWGACDQVVFRLLLNMFVSAARFDNRISERVKVTVESILMRTRLDNALRVGSVYLLGKVERRQISPEEQLLLQEEGILIDNPYIMVYKRAYYNNMEYRSVQYTREGRKDSSNIQIEDGAFAQIQKILVVSVGEQSVTGMVCSMYDNLRPTPILSYMFEVLPNNNQNLIWVPFNRFNSLAVKYSIPLAAYIAPIPNNVEID</sequence>
<dbReference type="PANTHER" id="PTHR46579:SF1">
    <property type="entry name" value="F5_8 TYPE C DOMAIN-CONTAINING PROTEIN"/>
    <property type="match status" value="1"/>
</dbReference>
<reference evidence="2" key="1">
    <citation type="submission" date="2021-07" db="EMBL/GenBank/DDBJ databases">
        <authorList>
            <person name="Catto M.A."/>
            <person name="Jacobson A."/>
            <person name="Kennedy G."/>
            <person name="Labadie P."/>
            <person name="Hunt B.G."/>
            <person name="Srinivasan R."/>
        </authorList>
    </citation>
    <scope>NUCLEOTIDE SEQUENCE</scope>
    <source>
        <strain evidence="2">PL_HMW_Pooled</strain>
        <tissue evidence="2">Head</tissue>
    </source>
</reference>
<reference evidence="2" key="2">
    <citation type="journal article" date="2023" name="BMC Genomics">
        <title>Pest status, molecular evolution, and epigenetic factors derived from the genome assembly of Frankliniella fusca, a thysanopteran phytovirus vector.</title>
        <authorList>
            <person name="Catto M.A."/>
            <person name="Labadie P.E."/>
            <person name="Jacobson A.L."/>
            <person name="Kennedy G.G."/>
            <person name="Srinivasan R."/>
            <person name="Hunt B.G."/>
        </authorList>
    </citation>
    <scope>NUCLEOTIDE SEQUENCE</scope>
    <source>
        <strain evidence="2">PL_HMW_Pooled</strain>
    </source>
</reference>
<evidence type="ECO:0000313" key="3">
    <source>
        <dbReference type="Proteomes" id="UP001219518"/>
    </source>
</evidence>
<dbReference type="Proteomes" id="UP001219518">
    <property type="component" value="Unassembled WGS sequence"/>
</dbReference>
<gene>
    <name evidence="2" type="ORF">KUF71_017003</name>
</gene>
<feature type="region of interest" description="Disordered" evidence="1">
    <location>
        <begin position="149"/>
        <end position="235"/>
    </location>
</feature>